<comment type="caution">
    <text evidence="1">The sequence shown here is derived from an EMBL/GenBank/DDBJ whole genome shotgun (WGS) entry which is preliminary data.</text>
</comment>
<reference evidence="1" key="2">
    <citation type="journal article" date="2022" name="Microbiol. Resour. Announc.">
        <title>Metagenome Sequencing to Explore Phylogenomics of Terrestrial Cyanobacteria.</title>
        <authorList>
            <person name="Ward R.D."/>
            <person name="Stajich J.E."/>
            <person name="Johansen J.R."/>
            <person name="Huntemann M."/>
            <person name="Clum A."/>
            <person name="Foster B."/>
            <person name="Foster B."/>
            <person name="Roux S."/>
            <person name="Palaniappan K."/>
            <person name="Varghese N."/>
            <person name="Mukherjee S."/>
            <person name="Reddy T.B.K."/>
            <person name="Daum C."/>
            <person name="Copeland A."/>
            <person name="Chen I.A."/>
            <person name="Ivanova N.N."/>
            <person name="Kyrpides N.C."/>
            <person name="Shapiro N."/>
            <person name="Eloe-Fadrosh E.A."/>
            <person name="Pietrasiak N."/>
        </authorList>
    </citation>
    <scope>NUCLEOTIDE SEQUENCE</scope>
    <source>
        <strain evidence="1">HA4357-MV3</strain>
    </source>
</reference>
<dbReference type="Proteomes" id="UP000813215">
    <property type="component" value="Unassembled WGS sequence"/>
</dbReference>
<reference evidence="1" key="1">
    <citation type="submission" date="2021-05" db="EMBL/GenBank/DDBJ databases">
        <authorList>
            <person name="Pietrasiak N."/>
            <person name="Ward R."/>
            <person name="Stajich J.E."/>
            <person name="Kurbessoian T."/>
        </authorList>
    </citation>
    <scope>NUCLEOTIDE SEQUENCE</scope>
    <source>
        <strain evidence="1">HA4357-MV3</strain>
    </source>
</reference>
<dbReference type="Pfam" id="PF05954">
    <property type="entry name" value="Phage_GPD"/>
    <property type="match status" value="1"/>
</dbReference>
<protein>
    <submittedName>
        <fullName evidence="1">Phage late control D family protein</fullName>
    </submittedName>
</protein>
<gene>
    <name evidence="1" type="ORF">KME28_22775</name>
</gene>
<name>A0A9E3LVW6_9NOST</name>
<sequence>MPNLGDKQTIVPDFRVLINGTPIPIEVSTDLMTVVVNEDIGVPSMFTLKLTNWDIQKQKVTWSDDERWFKIGNEVEIHMGYVNNLKKLINGEITGIEPEFYVNEAPSVIVRGYDRRHRLMRGRYTQAFLERTDSQIASAIASSKEVNLKPKVEDTKVKLDYVLQHNQTHWEFLQERAQRIGYEVVVEDKILYFRPHQNADSPVLMLDLDTDLMEFYPRLTTLPEVGQVKVRGWNPKKKAEIVGLAKAGDEGTKMGGSTTGPTAANKTFGSGINTSVKRPVFNQGEANQIALGHLKDMALEYITGEGTSIGRTDLRAGKVLNIQGIGKRFSGNYYMTSTTHTYLPKRGYRTRFTVRRNAT</sequence>
<proteinExistence type="predicted"/>
<accession>A0A9E3LVW6</accession>
<evidence type="ECO:0000313" key="2">
    <source>
        <dbReference type="Proteomes" id="UP000813215"/>
    </source>
</evidence>
<evidence type="ECO:0000313" key="1">
    <source>
        <dbReference type="EMBL" id="MBW4434460.1"/>
    </source>
</evidence>
<dbReference type="SUPFAM" id="SSF69279">
    <property type="entry name" value="Phage tail proteins"/>
    <property type="match status" value="1"/>
</dbReference>
<organism evidence="1 2">
    <name type="scientific">Pelatocladus maniniholoensis HA4357-MV3</name>
    <dbReference type="NCBI Taxonomy" id="1117104"/>
    <lineage>
        <taxon>Bacteria</taxon>
        <taxon>Bacillati</taxon>
        <taxon>Cyanobacteriota</taxon>
        <taxon>Cyanophyceae</taxon>
        <taxon>Nostocales</taxon>
        <taxon>Nostocaceae</taxon>
        <taxon>Pelatocladus</taxon>
    </lineage>
</organism>
<dbReference type="AlphaFoldDB" id="A0A9E3LVW6"/>
<dbReference type="EMBL" id="JAHHHW010000131">
    <property type="protein sequence ID" value="MBW4434460.1"/>
    <property type="molecule type" value="Genomic_DNA"/>
</dbReference>